<dbReference type="GO" id="GO:0009088">
    <property type="term" value="P:threonine biosynthetic process"/>
    <property type="evidence" value="ECO:0007669"/>
    <property type="project" value="UniProtKB-UniPathway"/>
</dbReference>
<dbReference type="InterPro" id="IPR041740">
    <property type="entry name" value="AKii-LysC-BS"/>
</dbReference>
<accession>A0A6B4TPK9</accession>
<evidence type="ECO:0000256" key="4">
    <source>
        <dbReference type="ARBA" id="ARBA00005139"/>
    </source>
</evidence>
<dbReference type="GO" id="GO:0019877">
    <property type="term" value="P:diaminopimelate biosynthetic process"/>
    <property type="evidence" value="ECO:0007669"/>
    <property type="project" value="UniProtKB-KW"/>
</dbReference>
<evidence type="ECO:0000256" key="9">
    <source>
        <dbReference type="ARBA" id="ARBA00022777"/>
    </source>
</evidence>
<dbReference type="GO" id="GO:0005524">
    <property type="term" value="F:ATP binding"/>
    <property type="evidence" value="ECO:0007669"/>
    <property type="project" value="UniProtKB-KW"/>
</dbReference>
<evidence type="ECO:0000256" key="11">
    <source>
        <dbReference type="ARBA" id="ARBA00022915"/>
    </source>
</evidence>
<evidence type="ECO:0000313" key="16">
    <source>
        <dbReference type="EMBL" id="NFF02339.1"/>
    </source>
</evidence>
<dbReference type="GO" id="GO:0009089">
    <property type="term" value="P:lysine biosynthetic process via diaminopimelate"/>
    <property type="evidence" value="ECO:0007669"/>
    <property type="project" value="UniProtKB-UniPathway"/>
</dbReference>
<sequence>MATIVQKYGGTSVATVEKIKNVAKSIVKRKREGNDIVVVVSAMGHTTDNLINLAKDISNVPDKRELDALISTGEMVSSSLLSMAIKELGEDAISYTAYQINISTNGQHGKSLINDIDKKKIDKSLKEGKVVVVAGFQGINCDGNITTLGRGGSDTSAVAIAAKLNNAICEIYTDVDGIYSVDPRVYDRAKKLDYIDYEEMLELSSLGAQVMHSRSIELAEKYNIPIYVGLSNSNIKGTVIRGMNNMNMEMKSVTGLATSDDDVAITMEDINENINIVADIFSRLAEKQINVDMISQTAPINSRISLSFTIPKEDLQEGMKIIRNYASKDKIKIDENLTKFSIVGIGMKNTSGVAAKMLKIFSDNNIKVKMITTSEIRITCAINVRDKINAINLVVKEFNL</sequence>
<proteinExistence type="inferred from homology"/>
<keyword evidence="6 15" id="KW-0028">Amino-acid biosynthesis</keyword>
<evidence type="ECO:0000256" key="6">
    <source>
        <dbReference type="ARBA" id="ARBA00022605"/>
    </source>
</evidence>
<evidence type="ECO:0000256" key="1">
    <source>
        <dbReference type="ARBA" id="ARBA00003121"/>
    </source>
</evidence>
<evidence type="ECO:0000313" key="17">
    <source>
        <dbReference type="Proteomes" id="UP000472521"/>
    </source>
</evidence>
<dbReference type="GO" id="GO:0009090">
    <property type="term" value="P:homoserine biosynthetic process"/>
    <property type="evidence" value="ECO:0007669"/>
    <property type="project" value="TreeGrafter"/>
</dbReference>
<dbReference type="Pfam" id="PF22468">
    <property type="entry name" value="ACT_9"/>
    <property type="match status" value="2"/>
</dbReference>
<dbReference type="Proteomes" id="UP000472521">
    <property type="component" value="Unassembled WGS sequence"/>
</dbReference>
<dbReference type="CDD" id="cd04891">
    <property type="entry name" value="ACT_AK-LysC-DapG-like_1"/>
    <property type="match status" value="1"/>
</dbReference>
<dbReference type="EC" id="2.7.2.4" evidence="14"/>
<dbReference type="InterPro" id="IPR045865">
    <property type="entry name" value="ACT-like_dom_sf"/>
</dbReference>
<dbReference type="NCBIfam" id="NF005155">
    <property type="entry name" value="PRK06635.1-4"/>
    <property type="match status" value="1"/>
</dbReference>
<dbReference type="PROSITE" id="PS00324">
    <property type="entry name" value="ASPARTOKINASE"/>
    <property type="match status" value="1"/>
</dbReference>
<keyword evidence="10" id="KW-0067">ATP-binding</keyword>
<evidence type="ECO:0000256" key="8">
    <source>
        <dbReference type="ARBA" id="ARBA00022741"/>
    </source>
</evidence>
<dbReference type="GO" id="GO:0005829">
    <property type="term" value="C:cytosol"/>
    <property type="evidence" value="ECO:0007669"/>
    <property type="project" value="TreeGrafter"/>
</dbReference>
<dbReference type="InterPro" id="IPR054352">
    <property type="entry name" value="ACT_Aspartokinase"/>
</dbReference>
<reference evidence="16 17" key="1">
    <citation type="submission" date="2019-04" db="EMBL/GenBank/DDBJ databases">
        <title>Genome sequencing of Clostridium botulinum Groups I-IV and Clostridium butyricum.</title>
        <authorList>
            <person name="Brunt J."/>
            <person name="Van Vliet A.H.M."/>
            <person name="Stringer S.C."/>
            <person name="Carter A.T."/>
            <person name="Peck M.W."/>
        </authorList>
    </citation>
    <scope>NUCLEOTIDE SEQUENCE [LARGE SCALE GENOMIC DNA]</scope>
    <source>
        <strain evidence="16 17">IFR 18/054</strain>
    </source>
</reference>
<dbReference type="EMBL" id="SWND01000006">
    <property type="protein sequence ID" value="NFF02339.1"/>
    <property type="molecule type" value="Genomic_DNA"/>
</dbReference>
<evidence type="ECO:0000256" key="7">
    <source>
        <dbReference type="ARBA" id="ARBA00022679"/>
    </source>
</evidence>
<keyword evidence="11" id="KW-0220">Diaminopimelate biosynthesis</keyword>
<dbReference type="UniPathway" id="UPA00034">
    <property type="reaction ID" value="UER00015"/>
</dbReference>
<comment type="function">
    <text evidence="1">Catalyzes the phosphorylation of the beta-carboxyl group of aspartic acid with ATP to yield 4-phospho-L-aspartate, which is involved in the branched biosynthetic pathway leading to the biosynthesis of amino acids threonine, isoleucine and methionine.</text>
</comment>
<dbReference type="InterPro" id="IPR005260">
    <property type="entry name" value="Asp_kin_monofn"/>
</dbReference>
<evidence type="ECO:0000256" key="13">
    <source>
        <dbReference type="ARBA" id="ARBA00047872"/>
    </source>
</evidence>
<dbReference type="PANTHER" id="PTHR21499:SF3">
    <property type="entry name" value="ASPARTOKINASE"/>
    <property type="match status" value="1"/>
</dbReference>
<dbReference type="UniPathway" id="UPA00051">
    <property type="reaction ID" value="UER00462"/>
</dbReference>
<keyword evidence="7 14" id="KW-0808">Transferase</keyword>
<name>A0A6B4TPK9_CLOBO</name>
<dbReference type="InterPro" id="IPR036393">
    <property type="entry name" value="AceGlu_kinase-like_sf"/>
</dbReference>
<evidence type="ECO:0000256" key="12">
    <source>
        <dbReference type="ARBA" id="ARBA00023154"/>
    </source>
</evidence>
<dbReference type="AlphaFoldDB" id="A0A6B4TPK9"/>
<dbReference type="SUPFAM" id="SSF53633">
    <property type="entry name" value="Carbamate kinase-like"/>
    <property type="match status" value="1"/>
</dbReference>
<protein>
    <recommendedName>
        <fullName evidence="14">Aspartokinase</fullName>
        <ecNumber evidence="14">2.7.2.4</ecNumber>
    </recommendedName>
</protein>
<dbReference type="PROSITE" id="PS51671">
    <property type="entry name" value="ACT"/>
    <property type="match status" value="2"/>
</dbReference>
<evidence type="ECO:0000256" key="2">
    <source>
        <dbReference type="ARBA" id="ARBA00004766"/>
    </source>
</evidence>
<evidence type="ECO:0000256" key="5">
    <source>
        <dbReference type="ARBA" id="ARBA00010122"/>
    </source>
</evidence>
<evidence type="ECO:0000256" key="10">
    <source>
        <dbReference type="ARBA" id="ARBA00022840"/>
    </source>
</evidence>
<keyword evidence="9 14" id="KW-0418">Kinase</keyword>
<keyword evidence="12" id="KW-0457">Lysine biosynthesis</keyword>
<comment type="pathway">
    <text evidence="4 15">Amino-acid biosynthesis; L-threonine biosynthesis; L-threonine from L-aspartate: step 1/5.</text>
</comment>
<dbReference type="GO" id="GO:0004072">
    <property type="term" value="F:aspartate kinase activity"/>
    <property type="evidence" value="ECO:0007669"/>
    <property type="project" value="UniProtKB-EC"/>
</dbReference>
<dbReference type="CDD" id="cd04923">
    <property type="entry name" value="ACT_AK-LysC-DapG-like_2"/>
    <property type="match status" value="1"/>
</dbReference>
<comment type="caution">
    <text evidence="16">The sequence shown here is derived from an EMBL/GenBank/DDBJ whole genome shotgun (WGS) entry which is preliminary data.</text>
</comment>
<evidence type="ECO:0000256" key="3">
    <source>
        <dbReference type="ARBA" id="ARBA00004986"/>
    </source>
</evidence>
<dbReference type="PIRSF" id="PIRSF000726">
    <property type="entry name" value="Asp_kin"/>
    <property type="match status" value="1"/>
</dbReference>
<dbReference type="SUPFAM" id="SSF55021">
    <property type="entry name" value="ACT-like"/>
    <property type="match status" value="2"/>
</dbReference>
<comment type="similarity">
    <text evidence="5 14">Belongs to the aspartokinase family.</text>
</comment>
<dbReference type="NCBIfam" id="NF005154">
    <property type="entry name" value="PRK06635.1-2"/>
    <property type="match status" value="1"/>
</dbReference>
<keyword evidence="8" id="KW-0547">Nucleotide-binding</keyword>
<dbReference type="InterPro" id="IPR018042">
    <property type="entry name" value="Aspartate_kinase_CS"/>
</dbReference>
<gene>
    <name evidence="16" type="ORF">FCV25_11295</name>
</gene>
<dbReference type="Gene3D" id="3.30.2130.10">
    <property type="entry name" value="VC0802-like"/>
    <property type="match status" value="1"/>
</dbReference>
<dbReference type="PANTHER" id="PTHR21499">
    <property type="entry name" value="ASPARTATE KINASE"/>
    <property type="match status" value="1"/>
</dbReference>
<dbReference type="FunFam" id="3.40.1160.10:FF:000002">
    <property type="entry name" value="Aspartokinase"/>
    <property type="match status" value="1"/>
</dbReference>
<comment type="pathway">
    <text evidence="3 15">Amino-acid biosynthesis; L-methionine biosynthesis via de novo pathway; L-homoserine from L-aspartate: step 1/3.</text>
</comment>
<organism evidence="16 17">
    <name type="scientific">Clostridium botulinum</name>
    <dbReference type="NCBI Taxonomy" id="1491"/>
    <lineage>
        <taxon>Bacteria</taxon>
        <taxon>Bacillati</taxon>
        <taxon>Bacillota</taxon>
        <taxon>Clostridia</taxon>
        <taxon>Eubacteriales</taxon>
        <taxon>Clostridiaceae</taxon>
        <taxon>Clostridium</taxon>
    </lineage>
</organism>
<dbReference type="UniPathway" id="UPA00050">
    <property type="reaction ID" value="UER00461"/>
</dbReference>
<dbReference type="NCBIfam" id="TIGR00657">
    <property type="entry name" value="asp_kinases"/>
    <property type="match status" value="1"/>
</dbReference>
<dbReference type="Gene3D" id="3.40.1160.10">
    <property type="entry name" value="Acetylglutamate kinase-like"/>
    <property type="match status" value="1"/>
</dbReference>
<comment type="pathway">
    <text evidence="2 15">Amino-acid biosynthesis; L-lysine biosynthesis via DAP pathway; (S)-tetrahydrodipicolinate from L-aspartate: step 1/4.</text>
</comment>
<evidence type="ECO:0000256" key="15">
    <source>
        <dbReference type="RuleBase" id="RU004249"/>
    </source>
</evidence>
<comment type="catalytic activity">
    <reaction evidence="13 14">
        <text>L-aspartate + ATP = 4-phospho-L-aspartate + ADP</text>
        <dbReference type="Rhea" id="RHEA:23776"/>
        <dbReference type="ChEBI" id="CHEBI:29991"/>
        <dbReference type="ChEBI" id="CHEBI:30616"/>
        <dbReference type="ChEBI" id="CHEBI:57535"/>
        <dbReference type="ChEBI" id="CHEBI:456216"/>
        <dbReference type="EC" id="2.7.2.4"/>
    </reaction>
</comment>
<dbReference type="InterPro" id="IPR001048">
    <property type="entry name" value="Asp/Glu/Uridylate_kinase"/>
</dbReference>
<evidence type="ECO:0000256" key="14">
    <source>
        <dbReference type="RuleBase" id="RU003448"/>
    </source>
</evidence>
<dbReference type="CDD" id="cd04261">
    <property type="entry name" value="AAK_AKii-LysC-BS"/>
    <property type="match status" value="1"/>
</dbReference>
<dbReference type="InterPro" id="IPR001341">
    <property type="entry name" value="Asp_kinase"/>
</dbReference>
<dbReference type="Pfam" id="PF00696">
    <property type="entry name" value="AA_kinase"/>
    <property type="match status" value="1"/>
</dbReference>
<dbReference type="InterPro" id="IPR002912">
    <property type="entry name" value="ACT_dom"/>
</dbReference>